<evidence type="ECO:0000256" key="4">
    <source>
        <dbReference type="ARBA" id="ARBA00022777"/>
    </source>
</evidence>
<dbReference type="InterPro" id="IPR035965">
    <property type="entry name" value="PAS-like_dom_sf"/>
</dbReference>
<evidence type="ECO:0000256" key="1">
    <source>
        <dbReference type="ARBA" id="ARBA00022553"/>
    </source>
</evidence>
<dbReference type="PROSITE" id="PS50113">
    <property type="entry name" value="PAC"/>
    <property type="match status" value="2"/>
</dbReference>
<evidence type="ECO:0000256" key="6">
    <source>
        <dbReference type="ARBA" id="ARBA00023012"/>
    </source>
</evidence>
<dbReference type="PANTHER" id="PTHR43065">
    <property type="entry name" value="SENSOR HISTIDINE KINASE"/>
    <property type="match status" value="1"/>
</dbReference>
<keyword evidence="7" id="KW-1133">Transmembrane helix</keyword>
<evidence type="ECO:0000256" key="7">
    <source>
        <dbReference type="SAM" id="Phobius"/>
    </source>
</evidence>
<dbReference type="InterPro" id="IPR000700">
    <property type="entry name" value="PAS-assoc_C"/>
</dbReference>
<dbReference type="EMBL" id="FQWZ01000003">
    <property type="protein sequence ID" value="SHG82234.1"/>
    <property type="molecule type" value="Genomic_DNA"/>
</dbReference>
<dbReference type="InterPro" id="IPR003594">
    <property type="entry name" value="HATPase_dom"/>
</dbReference>
<dbReference type="PANTHER" id="PTHR43065:SF23">
    <property type="entry name" value="SENSOR HISTIDINE KINASE PDTAS"/>
    <property type="match status" value="1"/>
</dbReference>
<keyword evidence="1" id="KW-0597">Phosphoprotein</keyword>
<dbReference type="Pfam" id="PF07568">
    <property type="entry name" value="HisKA_2"/>
    <property type="match status" value="1"/>
</dbReference>
<feature type="transmembrane region" description="Helical" evidence="7">
    <location>
        <begin position="24"/>
        <end position="46"/>
    </location>
</feature>
<dbReference type="SMART" id="SM00091">
    <property type="entry name" value="PAS"/>
    <property type="match status" value="3"/>
</dbReference>
<organism evidence="11 12">
    <name type="scientific">Hydrocarboniphaga daqingensis</name>
    <dbReference type="NCBI Taxonomy" id="490188"/>
    <lineage>
        <taxon>Bacteria</taxon>
        <taxon>Pseudomonadati</taxon>
        <taxon>Pseudomonadota</taxon>
        <taxon>Gammaproteobacteria</taxon>
        <taxon>Nevskiales</taxon>
        <taxon>Nevskiaceae</taxon>
        <taxon>Hydrocarboniphaga</taxon>
    </lineage>
</organism>
<evidence type="ECO:0000313" key="11">
    <source>
        <dbReference type="EMBL" id="SHG82234.1"/>
    </source>
</evidence>
<keyword evidence="7" id="KW-0472">Membrane</keyword>
<dbReference type="SMART" id="SM00387">
    <property type="entry name" value="HATPase_c"/>
    <property type="match status" value="1"/>
</dbReference>
<keyword evidence="7" id="KW-0812">Transmembrane</keyword>
<dbReference type="InterPro" id="IPR036890">
    <property type="entry name" value="HATPase_C_sf"/>
</dbReference>
<dbReference type="GO" id="GO:0000160">
    <property type="term" value="P:phosphorelay signal transduction system"/>
    <property type="evidence" value="ECO:0007669"/>
    <property type="project" value="UniProtKB-KW"/>
</dbReference>
<evidence type="ECO:0000259" key="9">
    <source>
        <dbReference type="PROSITE" id="PS50112"/>
    </source>
</evidence>
<dbReference type="GO" id="GO:0006355">
    <property type="term" value="P:regulation of DNA-templated transcription"/>
    <property type="evidence" value="ECO:0007669"/>
    <property type="project" value="InterPro"/>
</dbReference>
<sequence>MNVIAVGVRVSYASDVNITLNPPIGGLLILLGAAALLIVLVIVLMWRVEVAMLRRRVAYGERHRRVQADALIDSEVMLSSVFDQAPQAILVIDRSGHIVRANDHAATIFAIPRPALIGSPVDNLIPGHALRSSIDPSLAQREVAAERDLPERPIYAMRSGQTFPIEIFSNWIEVGGEHLQVMMATDISRRSSAEQALRESEQRFRTIMANAPIGMALMSIEGRWLEVNQAICDITGYSRDELSQMRYQDGAHPDELALDLKMLDRLMAGEAPSYQSDRRVVRKNGGYLWVVLAVSLVRSNQGEPRYFIVQMKNAEERRKAEMALRDALALQSSIVSSAPTSIITTDASGLITSINRNAQRLLQYREAECVGQMSQVALHDQTELLLRSRLLMEEEDIEVLGDFEAVVAYASRGRQDQRPWTFIRKDGRGVPVLMSISALRDDVGIITGYLSIATDISVQKRHEVEMRAALTEKETLLREVYHRVKNNLQVVTSLFNLQLRTLPDSPARSALADAAGRVRAMALVHEKLYQSRSLAAIDLGAYLSDLVQRLAVSSGSVQRGIEVVCNSPPMPIGLDTAVPLGLIVNELFSNASKHAFANGRSGRIDITVGVTDGGVRIDVVDDGIGLPDDIGNLASTSLGLKLVRSLSSQLDASFDLQSGSGTRATLVLPVSRVVS</sequence>
<dbReference type="Pfam" id="PF02518">
    <property type="entry name" value="HATPase_c"/>
    <property type="match status" value="1"/>
</dbReference>
<dbReference type="NCBIfam" id="TIGR00229">
    <property type="entry name" value="sensory_box"/>
    <property type="match status" value="3"/>
</dbReference>
<dbReference type="InterPro" id="IPR005467">
    <property type="entry name" value="His_kinase_dom"/>
</dbReference>
<evidence type="ECO:0000256" key="3">
    <source>
        <dbReference type="ARBA" id="ARBA00022741"/>
    </source>
</evidence>
<dbReference type="CDD" id="cd00130">
    <property type="entry name" value="PAS"/>
    <property type="match status" value="3"/>
</dbReference>
<keyword evidence="5" id="KW-0067">ATP-binding</keyword>
<keyword evidence="6" id="KW-0902">Two-component regulatory system</keyword>
<dbReference type="GO" id="GO:0016301">
    <property type="term" value="F:kinase activity"/>
    <property type="evidence" value="ECO:0007669"/>
    <property type="project" value="UniProtKB-KW"/>
</dbReference>
<dbReference type="SMART" id="SM00086">
    <property type="entry name" value="PAC"/>
    <property type="match status" value="2"/>
</dbReference>
<feature type="domain" description="PAC" evidence="10">
    <location>
        <begin position="274"/>
        <end position="326"/>
    </location>
</feature>
<feature type="domain" description="Histidine kinase" evidence="8">
    <location>
        <begin position="479"/>
        <end position="672"/>
    </location>
</feature>
<evidence type="ECO:0000256" key="5">
    <source>
        <dbReference type="ARBA" id="ARBA00022840"/>
    </source>
</evidence>
<dbReference type="RefSeq" id="WP_072896187.1">
    <property type="nucleotide sequence ID" value="NZ_FQWZ01000003.1"/>
</dbReference>
<keyword evidence="2" id="KW-0808">Transferase</keyword>
<evidence type="ECO:0000313" key="12">
    <source>
        <dbReference type="Proteomes" id="UP000199758"/>
    </source>
</evidence>
<evidence type="ECO:0000256" key="2">
    <source>
        <dbReference type="ARBA" id="ARBA00022679"/>
    </source>
</evidence>
<protein>
    <submittedName>
        <fullName evidence="11">PAS domain S-box-containing protein</fullName>
    </submittedName>
</protein>
<dbReference type="SUPFAM" id="SSF55874">
    <property type="entry name" value="ATPase domain of HSP90 chaperone/DNA topoisomerase II/histidine kinase"/>
    <property type="match status" value="1"/>
</dbReference>
<feature type="domain" description="PAC" evidence="10">
    <location>
        <begin position="416"/>
        <end position="468"/>
    </location>
</feature>
<dbReference type="STRING" id="490188.SAMN04488068_1533"/>
<feature type="domain" description="PAS" evidence="9">
    <location>
        <begin position="74"/>
        <end position="118"/>
    </location>
</feature>
<keyword evidence="3" id="KW-0547">Nucleotide-binding</keyword>
<dbReference type="InterPro" id="IPR001610">
    <property type="entry name" value="PAC"/>
</dbReference>
<dbReference type="Gene3D" id="3.30.565.10">
    <property type="entry name" value="Histidine kinase-like ATPase, C-terminal domain"/>
    <property type="match status" value="1"/>
</dbReference>
<dbReference type="InterPro" id="IPR000014">
    <property type="entry name" value="PAS"/>
</dbReference>
<evidence type="ECO:0000259" key="8">
    <source>
        <dbReference type="PROSITE" id="PS50109"/>
    </source>
</evidence>
<accession>A0A1M5MY27</accession>
<dbReference type="AlphaFoldDB" id="A0A1M5MY27"/>
<keyword evidence="4" id="KW-0418">Kinase</keyword>
<reference evidence="11 12" key="1">
    <citation type="submission" date="2016-11" db="EMBL/GenBank/DDBJ databases">
        <authorList>
            <person name="Jaros S."/>
            <person name="Januszkiewicz K."/>
            <person name="Wedrychowicz H."/>
        </authorList>
    </citation>
    <scope>NUCLEOTIDE SEQUENCE [LARGE SCALE GENOMIC DNA]</scope>
    <source>
        <strain evidence="11 12">CGMCC 1.7049</strain>
    </source>
</reference>
<dbReference type="Pfam" id="PF08448">
    <property type="entry name" value="PAS_4"/>
    <property type="match status" value="1"/>
</dbReference>
<dbReference type="PROSITE" id="PS50109">
    <property type="entry name" value="HIS_KIN"/>
    <property type="match status" value="1"/>
</dbReference>
<dbReference type="InterPro" id="IPR011495">
    <property type="entry name" value="Sig_transdc_His_kin_sub2_dim/P"/>
</dbReference>
<dbReference type="InterPro" id="IPR013656">
    <property type="entry name" value="PAS_4"/>
</dbReference>
<dbReference type="InterPro" id="IPR013767">
    <property type="entry name" value="PAS_fold"/>
</dbReference>
<dbReference type="PROSITE" id="PS50112">
    <property type="entry name" value="PAS"/>
    <property type="match status" value="3"/>
</dbReference>
<gene>
    <name evidence="11" type="ORF">SAMN04488068_1533</name>
</gene>
<name>A0A1M5MY27_9GAMM</name>
<dbReference type="Proteomes" id="UP000199758">
    <property type="component" value="Unassembled WGS sequence"/>
</dbReference>
<evidence type="ECO:0000259" key="10">
    <source>
        <dbReference type="PROSITE" id="PS50113"/>
    </source>
</evidence>
<dbReference type="Gene3D" id="3.30.450.20">
    <property type="entry name" value="PAS domain"/>
    <property type="match status" value="3"/>
</dbReference>
<dbReference type="GO" id="GO:0005524">
    <property type="term" value="F:ATP binding"/>
    <property type="evidence" value="ECO:0007669"/>
    <property type="project" value="UniProtKB-KW"/>
</dbReference>
<dbReference type="SUPFAM" id="SSF55785">
    <property type="entry name" value="PYP-like sensor domain (PAS domain)"/>
    <property type="match status" value="3"/>
</dbReference>
<feature type="domain" description="PAS" evidence="9">
    <location>
        <begin position="327"/>
        <end position="372"/>
    </location>
</feature>
<feature type="domain" description="PAS" evidence="9">
    <location>
        <begin position="200"/>
        <end position="270"/>
    </location>
</feature>
<proteinExistence type="predicted"/>
<keyword evidence="12" id="KW-1185">Reference proteome</keyword>
<dbReference type="Pfam" id="PF00989">
    <property type="entry name" value="PAS"/>
    <property type="match status" value="2"/>
</dbReference>